<comment type="caution">
    <text evidence="1">The sequence shown here is derived from an EMBL/GenBank/DDBJ whole genome shotgun (WGS) entry which is preliminary data.</text>
</comment>
<sequence length="305" mass="35010">MSFKFSEFLKHELGKKVLKANELAKLMNRAPSYITKLQKEDIIPDYKDLKVIAEQFGIGYEFLLFQIGIIDVNTLLHINAFGNLKSYLSEIINLTNMTPEKIDIINTYMKENTDKLDFELTDDLIVETMKTLGDEFVFPSYKNPYGADSFRDFKKLPKIKIATGETSQVENQLKQLPVYSDFNVDGGVNVMTEIAIDIRTLKNKATNLESEFFWYSPYSSIRDLYLVEKVHCKDGDRVIYKKKDTIYTGKYNVKTTDDKINSVVFTDIIAPHKDEPVAVPEFFLENNIPADMLIIGKVLSVFKDA</sequence>
<accession>A0A841KMQ1</accession>
<evidence type="ECO:0000313" key="2">
    <source>
        <dbReference type="Proteomes" id="UP000579281"/>
    </source>
</evidence>
<dbReference type="InterPro" id="IPR010982">
    <property type="entry name" value="Lambda_DNA-bd_dom_sf"/>
</dbReference>
<name>A0A841KMQ1_9FIRM</name>
<dbReference type="CDD" id="cd00093">
    <property type="entry name" value="HTH_XRE"/>
    <property type="match status" value="1"/>
</dbReference>
<dbReference type="Proteomes" id="UP000579281">
    <property type="component" value="Unassembled WGS sequence"/>
</dbReference>
<keyword evidence="2" id="KW-1185">Reference proteome</keyword>
<proteinExistence type="predicted"/>
<dbReference type="RefSeq" id="WP_184309038.1">
    <property type="nucleotide sequence ID" value="NZ_JACHEN010000005.1"/>
</dbReference>
<dbReference type="SUPFAM" id="SSF47413">
    <property type="entry name" value="lambda repressor-like DNA-binding domains"/>
    <property type="match status" value="1"/>
</dbReference>
<protein>
    <submittedName>
        <fullName evidence="1">Transcriptional regulator with XRE-family HTH domain</fullName>
    </submittedName>
</protein>
<dbReference type="EMBL" id="JACHEN010000005">
    <property type="protein sequence ID" value="MBB6215074.1"/>
    <property type="molecule type" value="Genomic_DNA"/>
</dbReference>
<reference evidence="1 2" key="1">
    <citation type="submission" date="2020-08" db="EMBL/GenBank/DDBJ databases">
        <title>Genomic Encyclopedia of Type Strains, Phase IV (KMG-IV): sequencing the most valuable type-strain genomes for metagenomic binning, comparative biology and taxonomic classification.</title>
        <authorList>
            <person name="Goeker M."/>
        </authorList>
    </citation>
    <scope>NUCLEOTIDE SEQUENCE [LARGE SCALE GENOMIC DNA]</scope>
    <source>
        <strain evidence="1 2">DSM 103526</strain>
    </source>
</reference>
<dbReference type="AlphaFoldDB" id="A0A841KMQ1"/>
<evidence type="ECO:0000313" key="1">
    <source>
        <dbReference type="EMBL" id="MBB6215074.1"/>
    </source>
</evidence>
<gene>
    <name evidence="1" type="ORF">HNQ80_001163</name>
</gene>
<organism evidence="1 2">
    <name type="scientific">Anaerosolibacter carboniphilus</name>
    <dbReference type="NCBI Taxonomy" id="1417629"/>
    <lineage>
        <taxon>Bacteria</taxon>
        <taxon>Bacillati</taxon>
        <taxon>Bacillota</taxon>
        <taxon>Clostridia</taxon>
        <taxon>Peptostreptococcales</taxon>
        <taxon>Thermotaleaceae</taxon>
        <taxon>Anaerosolibacter</taxon>
    </lineage>
</organism>
<dbReference type="InterPro" id="IPR001387">
    <property type="entry name" value="Cro/C1-type_HTH"/>
</dbReference>
<dbReference type="GO" id="GO:0003677">
    <property type="term" value="F:DNA binding"/>
    <property type="evidence" value="ECO:0007669"/>
    <property type="project" value="InterPro"/>
</dbReference>